<feature type="transmembrane region" description="Helical" evidence="7">
    <location>
        <begin position="53"/>
        <end position="74"/>
    </location>
</feature>
<protein>
    <submittedName>
        <fullName evidence="9">UDP-glucosyltransferase</fullName>
    </submittedName>
</protein>
<dbReference type="EMBL" id="AE016823">
    <property type="protein sequence ID" value="AAS70057.1"/>
    <property type="molecule type" value="Genomic_DNA"/>
</dbReference>
<dbReference type="Gene3D" id="3.40.50.720">
    <property type="entry name" value="NAD(P)-binding Rossmann-like Domain"/>
    <property type="match status" value="1"/>
</dbReference>
<feature type="transmembrane region" description="Helical" evidence="7">
    <location>
        <begin position="119"/>
        <end position="139"/>
    </location>
</feature>
<feature type="domain" description="Bacterial sugar transferase" evidence="8">
    <location>
        <begin position="286"/>
        <end position="465"/>
    </location>
</feature>
<dbReference type="InterPro" id="IPR017475">
    <property type="entry name" value="EPS_sugar_tfrase"/>
</dbReference>
<evidence type="ECO:0000256" key="7">
    <source>
        <dbReference type="SAM" id="Phobius"/>
    </source>
</evidence>
<comment type="subcellular location">
    <subcellularLocation>
        <location evidence="1">Membrane</location>
        <topology evidence="1">Multi-pass membrane protein</topology>
    </subcellularLocation>
</comment>
<keyword evidence="6 7" id="KW-0472">Membrane</keyword>
<evidence type="ECO:0000259" key="8">
    <source>
        <dbReference type="Pfam" id="PF02397"/>
    </source>
</evidence>
<dbReference type="Pfam" id="PF02397">
    <property type="entry name" value="Bac_transf"/>
    <property type="match status" value="1"/>
</dbReference>
<gene>
    <name evidence="9" type="primary">wcaJ</name>
    <name evidence="9" type="ordered locus">LIC_11459</name>
</gene>
<sequence length="473" mass="54794">MIMLKERSQTFKLIFTILDFSNALFSGILAFVFRFYFLDENGTDRRYVDIESYIFLFFLLAFFQVIVFIAIDLYHPRRGLSFIDEFLTIISGVFLNLVLVLAVLFFFRGDLGSERFSRYVVLAFAMINILTSSILHYIARIVLRILRKKGYNLRSVLVVGVSETSKRFNDAVIKHGIYGYKILGFVQTKSAKPVSKEMKVVGKIEKISHVLEKERPDLVVYTLEPSEGDYLKEVLDACDHEGIDLKIVPGFQEFIKARGRVEEMEGLPVISIRNIPIRLGYNKFVKRIFDLTFSILFILFFSPFYLLMALLVKLTSPGPVFYYQERVGLDNKKFKMIKFRTMVVQAKTQSETTWTVQNDPRVTSVGRILRKLSLDETPQFFNVLFGDMSVVGPRPERPHFVEKFKNDHKHYMRRHAVKAGITGLAQVKGLRGDTSIEDRIAADIYYIENWSIWLDLKIILLTPFKGIMDKNAY</sequence>
<keyword evidence="3 9" id="KW-0808">Transferase</keyword>
<proteinExistence type="inferred from homology"/>
<evidence type="ECO:0000256" key="5">
    <source>
        <dbReference type="ARBA" id="ARBA00022989"/>
    </source>
</evidence>
<dbReference type="GO" id="GO:0016020">
    <property type="term" value="C:membrane"/>
    <property type="evidence" value="ECO:0007669"/>
    <property type="project" value="UniProtKB-SubCell"/>
</dbReference>
<dbReference type="PANTHER" id="PTHR30576">
    <property type="entry name" value="COLANIC BIOSYNTHESIS UDP-GLUCOSE LIPID CARRIER TRANSFERASE"/>
    <property type="match status" value="1"/>
</dbReference>
<dbReference type="GO" id="GO:0016780">
    <property type="term" value="F:phosphotransferase activity, for other substituted phosphate groups"/>
    <property type="evidence" value="ECO:0007669"/>
    <property type="project" value="TreeGrafter"/>
</dbReference>
<dbReference type="Pfam" id="PF13727">
    <property type="entry name" value="CoA_binding_3"/>
    <property type="match status" value="1"/>
</dbReference>
<dbReference type="NCBIfam" id="TIGR03023">
    <property type="entry name" value="WcaJ_sugtrans"/>
    <property type="match status" value="1"/>
</dbReference>
<dbReference type="PANTHER" id="PTHR30576:SF0">
    <property type="entry name" value="UNDECAPRENYL-PHOSPHATE N-ACETYLGALACTOSAMINYL 1-PHOSPHATE TRANSFERASE-RELATED"/>
    <property type="match status" value="1"/>
</dbReference>
<keyword evidence="5 7" id="KW-1133">Transmembrane helix</keyword>
<dbReference type="HOGENOM" id="CLU_024920_0_1_12"/>
<dbReference type="NCBIfam" id="TIGR03025">
    <property type="entry name" value="EPS_sugtrans"/>
    <property type="match status" value="1"/>
</dbReference>
<evidence type="ECO:0000256" key="3">
    <source>
        <dbReference type="ARBA" id="ARBA00022679"/>
    </source>
</evidence>
<accession>Q72SC5</accession>
<organism evidence="9 10">
    <name type="scientific">Leptospira interrogans serogroup Icterohaemorrhagiae serovar copenhageni (strain Fiocruz L1-130)</name>
    <dbReference type="NCBI Taxonomy" id="267671"/>
    <lineage>
        <taxon>Bacteria</taxon>
        <taxon>Pseudomonadati</taxon>
        <taxon>Spirochaetota</taxon>
        <taxon>Spirochaetia</taxon>
        <taxon>Leptospirales</taxon>
        <taxon>Leptospiraceae</taxon>
        <taxon>Leptospira</taxon>
    </lineage>
</organism>
<evidence type="ECO:0000256" key="1">
    <source>
        <dbReference type="ARBA" id="ARBA00004141"/>
    </source>
</evidence>
<dbReference type="InterPro" id="IPR003362">
    <property type="entry name" value="Bact_transf"/>
</dbReference>
<evidence type="ECO:0000256" key="6">
    <source>
        <dbReference type="ARBA" id="ARBA00023136"/>
    </source>
</evidence>
<name>Q72SC5_LEPIC</name>
<reference evidence="9 10" key="1">
    <citation type="journal article" date="2004" name="J. Bacteriol.">
        <title>Comparative genomics of two Leptospira interrogans serovars reveals novel insights into physiology and pathogenesis.</title>
        <authorList>
            <person name="Nascimento A.L."/>
            <person name="Ko A.I."/>
            <person name="Martins E.A."/>
            <person name="Monteiro-Vitorello C.B."/>
            <person name="Ho P.L."/>
            <person name="Haake D.A."/>
            <person name="Verjovski-Almeida S."/>
            <person name="Hartskeerl R.A."/>
            <person name="Marques M.V."/>
            <person name="Oliveira M.C."/>
            <person name="Menck C.F."/>
            <person name="Leite L.C."/>
            <person name="Carrer H."/>
            <person name="Coutinho L.L."/>
            <person name="Degrave W.M."/>
            <person name="Dellagostin O.A."/>
            <person name="El-Dorry H."/>
            <person name="Ferro E.S."/>
            <person name="Ferro M.I."/>
            <person name="Furlan L.R."/>
            <person name="Gamberini M."/>
            <person name="Giglioti E.A."/>
            <person name="Goes-Neto A."/>
            <person name="Goldman G.H."/>
            <person name="Goldman M.H."/>
            <person name="Harakava R."/>
            <person name="Jeronimo S.M."/>
            <person name="Junqueira-De-Azevedo I.L."/>
            <person name="Kimura E.T."/>
            <person name="Kuramae E.E."/>
            <person name="Lemos E.G."/>
            <person name="Lemos M.V."/>
            <person name="Marino C.L."/>
            <person name="Nunes L.R."/>
            <person name="De Oliveira R.C."/>
            <person name="Pereira G.G."/>
            <person name="Reis M.S."/>
            <person name="Schriefer A."/>
            <person name="Siqueira W.J."/>
            <person name="Sommer P."/>
            <person name="Tsai S.M."/>
            <person name="Simpson A.J."/>
            <person name="Ferro J.A."/>
            <person name="Camargo L.E."/>
            <person name="Kitajima J.P."/>
            <person name="Setubal J.C."/>
            <person name="Van Sluys M.A."/>
        </authorList>
    </citation>
    <scope>NUCLEOTIDE SEQUENCE [LARGE SCALE GENOMIC DNA]</scope>
    <source>
        <strain evidence="9 10">Fiocruz L1-130</strain>
    </source>
</reference>
<dbReference type="Proteomes" id="UP000007037">
    <property type="component" value="Chromosome I"/>
</dbReference>
<evidence type="ECO:0000313" key="9">
    <source>
        <dbReference type="EMBL" id="AAS70057.1"/>
    </source>
</evidence>
<evidence type="ECO:0000256" key="2">
    <source>
        <dbReference type="ARBA" id="ARBA00006464"/>
    </source>
</evidence>
<dbReference type="InterPro" id="IPR017473">
    <property type="entry name" value="Undecaprenyl-P_gluc_Ptfrase"/>
</dbReference>
<feature type="transmembrane region" description="Helical" evidence="7">
    <location>
        <begin position="12"/>
        <end position="33"/>
    </location>
</feature>
<feature type="transmembrane region" description="Helical" evidence="7">
    <location>
        <begin position="86"/>
        <end position="107"/>
    </location>
</feature>
<evidence type="ECO:0000256" key="4">
    <source>
        <dbReference type="ARBA" id="ARBA00022692"/>
    </source>
</evidence>
<evidence type="ECO:0000313" key="10">
    <source>
        <dbReference type="Proteomes" id="UP000007037"/>
    </source>
</evidence>
<dbReference type="AlphaFoldDB" id="Q72SC5"/>
<comment type="similarity">
    <text evidence="2">Belongs to the bacterial sugar transferase family.</text>
</comment>
<dbReference type="KEGG" id="lic:LIC_11459"/>
<keyword evidence="4 7" id="KW-0812">Transmembrane</keyword>
<feature type="transmembrane region" description="Helical" evidence="7">
    <location>
        <begin position="288"/>
        <end position="312"/>
    </location>
</feature>